<evidence type="ECO:0000259" key="1">
    <source>
        <dbReference type="PROSITE" id="PS50994"/>
    </source>
</evidence>
<dbReference type="EMBL" id="BQKV01000051">
    <property type="protein sequence ID" value="GJN64870.1"/>
    <property type="molecule type" value="Genomic_DNA"/>
</dbReference>
<dbReference type="InterPro" id="IPR012337">
    <property type="entry name" value="RNaseH-like_sf"/>
</dbReference>
<dbReference type="PANTHER" id="PTHR35004:SF6">
    <property type="entry name" value="TRANSPOSASE"/>
    <property type="match status" value="1"/>
</dbReference>
<protein>
    <recommendedName>
        <fullName evidence="1">Integrase catalytic domain-containing protein</fullName>
    </recommendedName>
</protein>
<evidence type="ECO:0000313" key="2">
    <source>
        <dbReference type="EMBL" id="GJN64870.1"/>
    </source>
</evidence>
<organism evidence="2 3">
    <name type="scientific">Faecalibacterium gallinarum</name>
    <dbReference type="NCBI Taxonomy" id="2903556"/>
    <lineage>
        <taxon>Bacteria</taxon>
        <taxon>Bacillati</taxon>
        <taxon>Bacillota</taxon>
        <taxon>Clostridia</taxon>
        <taxon>Eubacteriales</taxon>
        <taxon>Oscillospiraceae</taxon>
        <taxon>Faecalibacterium</taxon>
    </lineage>
</organism>
<dbReference type="GO" id="GO:0015074">
    <property type="term" value="P:DNA integration"/>
    <property type="evidence" value="ECO:0007669"/>
    <property type="project" value="InterPro"/>
</dbReference>
<feature type="domain" description="Integrase catalytic" evidence="1">
    <location>
        <begin position="38"/>
        <end position="211"/>
    </location>
</feature>
<dbReference type="InterPro" id="IPR001584">
    <property type="entry name" value="Integrase_cat-core"/>
</dbReference>
<dbReference type="PROSITE" id="PS50994">
    <property type="entry name" value="INTEGRASE"/>
    <property type="match status" value="1"/>
</dbReference>
<dbReference type="PANTHER" id="PTHR35004">
    <property type="entry name" value="TRANSPOSASE RV3428C-RELATED"/>
    <property type="match status" value="1"/>
</dbReference>
<dbReference type="Proteomes" id="UP001055185">
    <property type="component" value="Unassembled WGS sequence"/>
</dbReference>
<evidence type="ECO:0000313" key="3">
    <source>
        <dbReference type="Proteomes" id="UP001055185"/>
    </source>
</evidence>
<comment type="caution">
    <text evidence="2">The sequence shown here is derived from an EMBL/GenBank/DDBJ whole genome shotgun (WGS) entry which is preliminary data.</text>
</comment>
<name>A0AA37IZ50_9FIRM</name>
<dbReference type="SUPFAM" id="SSF53098">
    <property type="entry name" value="Ribonuclease H-like"/>
    <property type="match status" value="1"/>
</dbReference>
<keyword evidence="3" id="KW-1185">Reference proteome</keyword>
<accession>A0AA37IZ50</accession>
<dbReference type="AlphaFoldDB" id="A0AA37IZ50"/>
<sequence length="337" mass="39151">MGFTGSRSTVKRYIAAHKHLIPAKRQLVAPQGSRGRRYTTEPGETYQMDWGFTDVLDYDGKTYRVACFAMICHHCGQQYIEFFPNARQENLFIGMVHAFQYMGIPRFVLTDNMKSVVLHRDLEGHPVWQKDYESFMQVLGFETKLCKPRHPFTKGKVERLVRFIKDNFLADRVFCDLTDLNWQALEWCNKQNGTYRRTVGGVPQKLHETVCGEQLRMVPEIEAVRFYLCPERKISFDGFVNYEGRRFGVPYSYPGATARVERSGDLLRIYSADLKVLLATHAVTWSQTDSLCKGQYETLEQPEEFPTAPVQTQILQFPKPSQDLFFAKFDFDKEDQI</sequence>
<dbReference type="GO" id="GO:0003676">
    <property type="term" value="F:nucleic acid binding"/>
    <property type="evidence" value="ECO:0007669"/>
    <property type="project" value="InterPro"/>
</dbReference>
<dbReference type="Gene3D" id="3.30.420.10">
    <property type="entry name" value="Ribonuclease H-like superfamily/Ribonuclease H"/>
    <property type="match status" value="1"/>
</dbReference>
<dbReference type="InterPro" id="IPR036397">
    <property type="entry name" value="RNaseH_sf"/>
</dbReference>
<gene>
    <name evidence="2" type="ORF">JCM17207_14950</name>
</gene>
<proteinExistence type="predicted"/>
<reference evidence="2" key="1">
    <citation type="journal article" date="2022" name="Int. J. Syst. Evol. Microbiol.">
        <title>Genome-based, phenotypic and chemotaxonomic classification of Faecalibacterium strains: proposal of three novel species Faecalibacterium duncaniae sp. nov., Faecalibacterium hattorii sp. nov. and Faecalibacterium gallinarum sp. nov. .</title>
        <authorList>
            <person name="Sakamoto M."/>
            <person name="Sakurai N."/>
            <person name="Tanno H."/>
            <person name="Iino T."/>
            <person name="Ohkuma M."/>
            <person name="Endo A."/>
        </authorList>
    </citation>
    <scope>NUCLEOTIDE SEQUENCE</scope>
    <source>
        <strain evidence="2">JCM 17207</strain>
    </source>
</reference>